<feature type="domain" description="Carrier" evidence="8">
    <location>
        <begin position="1975"/>
        <end position="2050"/>
    </location>
</feature>
<dbReference type="InterPro" id="IPR032821">
    <property type="entry name" value="PKS_assoc"/>
</dbReference>
<comment type="cofactor">
    <cofactor evidence="1">
        <name>pantetheine 4'-phosphate</name>
        <dbReference type="ChEBI" id="CHEBI:47942"/>
    </cofactor>
</comment>
<comment type="caution">
    <text evidence="10">The sequence shown here is derived from an EMBL/GenBank/DDBJ whole genome shotgun (WGS) entry which is preliminary data.</text>
</comment>
<dbReference type="InterPro" id="IPR057737">
    <property type="entry name" value="Condensation_MtbB-like"/>
</dbReference>
<dbReference type="InterPro" id="IPR014043">
    <property type="entry name" value="Acyl_transferase_dom"/>
</dbReference>
<protein>
    <submittedName>
        <fullName evidence="10">Non-ribosomal peptide synthetase</fullName>
    </submittedName>
</protein>
<dbReference type="Gene3D" id="1.10.1200.10">
    <property type="entry name" value="ACP-like"/>
    <property type="match status" value="2"/>
</dbReference>
<dbReference type="FunFam" id="3.40.50.12780:FF:000012">
    <property type="entry name" value="Non-ribosomal peptide synthetase"/>
    <property type="match status" value="1"/>
</dbReference>
<dbReference type="InterPro" id="IPR009081">
    <property type="entry name" value="PP-bd_ACP"/>
</dbReference>
<dbReference type="CDD" id="cd12114">
    <property type="entry name" value="A_NRPS_TlmIV_like"/>
    <property type="match status" value="1"/>
</dbReference>
<dbReference type="InterPro" id="IPR025110">
    <property type="entry name" value="AMP-bd_C"/>
</dbReference>
<comment type="similarity">
    <text evidence="7">In the C-terminal section; belongs to the NRP synthetase family.</text>
</comment>
<dbReference type="PROSITE" id="PS52004">
    <property type="entry name" value="KS3_2"/>
    <property type="match status" value="1"/>
</dbReference>
<evidence type="ECO:0000256" key="6">
    <source>
        <dbReference type="ARBA" id="ARBA00022679"/>
    </source>
</evidence>
<evidence type="ECO:0000259" key="9">
    <source>
        <dbReference type="PROSITE" id="PS52004"/>
    </source>
</evidence>
<dbReference type="SUPFAM" id="SSF52151">
    <property type="entry name" value="FabD/lysophospholipase-like"/>
    <property type="match status" value="1"/>
</dbReference>
<feature type="domain" description="Ketosynthase family 3 (KS3)" evidence="9">
    <location>
        <begin position="19"/>
        <end position="438"/>
    </location>
</feature>
<sequence length="2538" mass="281016">MRQVNMSEFNSAVATLYAGTEIAIIGMAGKFPGAKDINEFWDNLCNSKEAVTWFEKTEDTRFENDDNFIPAAFLVDDVDAFDAKFFSISAREADITDPQQRLLLECAWHALEDGGYAGYEPPCPVGVYVACGPASYLTQQVLANRQIKSQTSQMQLLIGNDKDYAANRISYKLNLKGPSVVVQSACSGSLLAVHQAAQSLLAGECDMALAGGFSLEFPLSQGYIHQEGSILSRDGHCRPFSDRASGTVRGNGGGVVLLKRLEDAMADGDRIYAIIRGSATNNDGAQKVGYAAPSVDGQAQVIRMAHAAADVTPDSIGYVETHGTGTAMGDPIEIAALSQAFYPHIEADSCLLGAVKSNIGHLDVGAGIAGLIKTARIVQQGFVPATLHFERPNPGIDFSQTPFRVVNVSQPWYRPGVRRAGVSAFGIGGSNVHVVLEQPPVVLEGQNTHQGDYLVLPLAAQSKTALQSLSRQLADYLGSHPDLSLRDVAYTLRRRYQDFPYRQVVMAQTLEEASKRLGDDPQRTKQMAMCSEKPVSWVLMFPGQGTHFAGMGSNFYQPGSVFAETFDQLAELFNDHLQFDLRTVVFDEHGAELLEQTAVAQPALFSVAYAMAKQLMAMGVQPDAFIGHSIGEYICATLSGVMSLPEAARLVAARGRLMQAMEPGDMMAVSLDEQQLIPCLPADISVAAINRPSLCVVSGPQESVAKLRQQLENDDISCRMLETSHAFHSSMMEPCLEVYRGVLADITLAAPQQPFISNLTGTWITTAQATDPEYWVQHLRGTVRFADGIRTLLVNPSYHFIECGPGTSLNGAIKEITRVEQREGINVISVLPATWVMRNPNETLLGLKAGLWCCGYEEFSDVLTTDGQLLPLPGYQFDRTRHWVEATSLADQRETVSDENCIPDSRAEPATRAERLQQLWCDALGIETLEPTDNFFSLGGDSILSIQIASRAKAYGCVFPPGMILDFPTFDAFVSEVDQRIPESADGTSALVEDNEAAAIAAALLKAPQDAFEPFPLTDIQYAYWIARNTGNPERRMAAHAYEEFECYQLDAARLEMALNAMIKRHSMLRTVFDDNGMQRTLPEVPPYRITINDYSSRSHQEATDYLSAWREGKSHQVMDYRQWPLFDLSISHMPDSTSRLHISFDLLILDAWSITLFWSELEACYQDASYQPERCDVEFRDYVLAEQRLEASGAFATAKAYWQSRIAGFPSAPALPLIADPDTLEQHRFVRRETRLPADVWHQIKKSASCHGVTASTLLLTAYSEVLAVWAESPHFCLNLPAFNRLEVDPGIYNVMGDFTSVLLFEADLREESTFIDRARAMQKRLWDDLAALQYNGIKVLRDIAEQREQRVLMPYVFTSLIFPSAQDKPIISRLGKLIDGISQTPHVWLDCQVYEAGGDLLINWDVLDGIFDPTMLANMFADYRTLLLKMAHHPALWQDNSWREQWAERFNRGVVAASNQTACEVVPALLHQAFLRWADVTPEAPALIGNDTISYGELARFTSAVAERIQSAGAVPSSAVAIVAEKSWQQVAGIMAILRAGCTYVPLDPSLPKERLHTLLNMADIHIAVVTEECAAATEWPEELQQIVLSDALYHHAATCAEVAVSPDALAYIIFTSGTTGTPKGVMISHAAAHNTVSDINRRYQLNRNDRVLALSSATFDLSVYDIFGPLSVGGAVVIPDARLSKDPEHWISRIEWYQVTLWNSVPALMELLVSALESHRKTLPSVRLIMMSGDWIPVSLPARIEKTLPEALQISLGGATEASIWSIFHPIVREDCQRASIPYGKALANQKFYVLDQQMRIRPIGVVGELYIGGDGLSLGYLGNPAETAKRFISHPRTGEKLYRTGDMGRWMADGSIEFLGRLDNQLKINGFRVETGEIESIVLKCDGVTGCIVGAHQHQGAKLLVAWVTLNEDCPNGVARLRRHLAERLPEYMVPKLITVVPGFALTANGKVDVKQLPSPVLLDLAPQQIAAKNDTEAQVAGLVQAIMQCTTFSVEQDLFTLGMDSRRLTELVTLIRHEMCPLFPLRAAFEHANVRAISQVVEEYQPAACSDETSQSGVQKAERRDSYPLSSAQLRLWFHDQCYPGNTTYNLVEPFALEGELDVALFTQALTGFIQQHPVLTCAISDDVAEAYMVLRPEAQPLIRMSDCSDVAENKRHYFIGQHIQREANTPLKFNAGELFKLHLLRFSPREHVLIVVAHHIIWDGWSTAIMIKEVSQRYRALLNGQPLHLPADALNFFDVCCWEQSQIATDAFAAQREYWLKQLGGALPVLALPIVTGEPATGGQRHVFHITTPVATAFTDLCSALSVTPFMGYMSVWQLVLGWWCHQDDIIVGTPAGHRADPALTNVIGFMVNSLAIRTHLDREQSFTQLAQQVRLTCLDAYINQDIPFDQVVSLLRPRRSDAESSPIYRSWFVLHDVPVPQWDIDGIASRLLDAEFLLDVHDIKLSLVSNSAGVEGGLDYRNGLFAQEDVGMLCDCFVGLVARIVTNTETPLCQLMQWLDTEKARLKYQQHPVDALPSWSFSNNRRRVKEL</sequence>
<dbReference type="Gene3D" id="3.30.300.30">
    <property type="match status" value="1"/>
</dbReference>
<keyword evidence="6" id="KW-0808">Transferase</keyword>
<dbReference type="PANTHER" id="PTHR45527">
    <property type="entry name" value="NONRIBOSOMAL PEPTIDE SYNTHETASE"/>
    <property type="match status" value="1"/>
</dbReference>
<dbReference type="InterPro" id="IPR036736">
    <property type="entry name" value="ACP-like_sf"/>
</dbReference>
<dbReference type="SMART" id="SM00825">
    <property type="entry name" value="PKS_KS"/>
    <property type="match status" value="1"/>
</dbReference>
<dbReference type="Gene3D" id="3.40.366.10">
    <property type="entry name" value="Malonyl-Coenzyme A Acyl Carrier Protein, domain 2"/>
    <property type="match status" value="1"/>
</dbReference>
<dbReference type="InterPro" id="IPR016039">
    <property type="entry name" value="Thiolase-like"/>
</dbReference>
<evidence type="ECO:0000256" key="2">
    <source>
        <dbReference type="ARBA" id="ARBA00004924"/>
    </source>
</evidence>
<evidence type="ECO:0000256" key="3">
    <source>
        <dbReference type="ARBA" id="ARBA00022450"/>
    </source>
</evidence>
<dbReference type="NCBIfam" id="TIGR01733">
    <property type="entry name" value="AA-adenyl-dom"/>
    <property type="match status" value="1"/>
</dbReference>
<dbReference type="FunFam" id="3.40.50.980:FF:000001">
    <property type="entry name" value="Non-ribosomal peptide synthetase"/>
    <property type="match status" value="1"/>
</dbReference>
<dbReference type="InterPro" id="IPR001227">
    <property type="entry name" value="Ac_transferase_dom_sf"/>
</dbReference>
<evidence type="ECO:0000256" key="1">
    <source>
        <dbReference type="ARBA" id="ARBA00001957"/>
    </source>
</evidence>
<dbReference type="Pfam" id="PF00550">
    <property type="entry name" value="PP-binding"/>
    <property type="match status" value="2"/>
</dbReference>
<dbReference type="SUPFAM" id="SSF55048">
    <property type="entry name" value="Probable ACP-binding domain of malonyl-CoA ACP transacylase"/>
    <property type="match status" value="1"/>
</dbReference>
<dbReference type="SUPFAM" id="SSF56801">
    <property type="entry name" value="Acetyl-CoA synthetase-like"/>
    <property type="match status" value="1"/>
</dbReference>
<dbReference type="Gene3D" id="3.30.559.10">
    <property type="entry name" value="Chloramphenicol acetyltransferase-like domain"/>
    <property type="match status" value="2"/>
</dbReference>
<dbReference type="FunFam" id="3.30.559.10:FF:000023">
    <property type="entry name" value="Non-ribosomal peptide synthetase"/>
    <property type="match status" value="1"/>
</dbReference>
<dbReference type="InterPro" id="IPR006162">
    <property type="entry name" value="Ppantetheine_attach_site"/>
</dbReference>
<dbReference type="SUPFAM" id="SSF53901">
    <property type="entry name" value="Thiolase-like"/>
    <property type="match status" value="1"/>
</dbReference>
<dbReference type="EMBL" id="PESE01000007">
    <property type="protein sequence ID" value="PYD37257.1"/>
    <property type="molecule type" value="Genomic_DNA"/>
</dbReference>
<dbReference type="Pfam" id="PF00698">
    <property type="entry name" value="Acyl_transf_1"/>
    <property type="match status" value="1"/>
</dbReference>
<evidence type="ECO:0000313" key="10">
    <source>
        <dbReference type="EMBL" id="PYD37257.1"/>
    </source>
</evidence>
<dbReference type="OrthoDB" id="7671190at2"/>
<dbReference type="Pfam" id="PF16197">
    <property type="entry name" value="KAsynt_C_assoc"/>
    <property type="match status" value="1"/>
</dbReference>
<dbReference type="SUPFAM" id="SSF47336">
    <property type="entry name" value="ACP-like"/>
    <property type="match status" value="2"/>
</dbReference>
<proteinExistence type="inferred from homology"/>
<dbReference type="InterPro" id="IPR001242">
    <property type="entry name" value="Condensation_dom"/>
</dbReference>
<dbReference type="Gene3D" id="3.40.50.12780">
    <property type="entry name" value="N-terminal domain of ligase-like"/>
    <property type="match status" value="1"/>
</dbReference>
<name>A0A318PCH6_SERPL</name>
<dbReference type="CDD" id="cd19535">
    <property type="entry name" value="Cyc_NRPS"/>
    <property type="match status" value="1"/>
</dbReference>
<dbReference type="PROSITE" id="PS00012">
    <property type="entry name" value="PHOSPHOPANTETHEINE"/>
    <property type="match status" value="1"/>
</dbReference>
<dbReference type="Gene3D" id="3.30.559.30">
    <property type="entry name" value="Nonribosomal peptide synthetase, condensation domain"/>
    <property type="match status" value="2"/>
</dbReference>
<evidence type="ECO:0000256" key="4">
    <source>
        <dbReference type="ARBA" id="ARBA00022553"/>
    </source>
</evidence>
<accession>A0A318PCH6</accession>
<dbReference type="CDD" id="cd00833">
    <property type="entry name" value="PKS"/>
    <property type="match status" value="1"/>
</dbReference>
<dbReference type="Pfam" id="PF02801">
    <property type="entry name" value="Ketoacyl-synt_C"/>
    <property type="match status" value="1"/>
</dbReference>
<dbReference type="InterPro" id="IPR020841">
    <property type="entry name" value="PKS_Beta-ketoAc_synthase_dom"/>
</dbReference>
<dbReference type="GO" id="GO:0044550">
    <property type="term" value="P:secondary metabolite biosynthetic process"/>
    <property type="evidence" value="ECO:0007669"/>
    <property type="project" value="TreeGrafter"/>
</dbReference>
<reference evidence="10 11" key="1">
    <citation type="submission" date="2017-11" db="EMBL/GenBank/DDBJ databases">
        <title>Genome sequence of the oocydin A producing rhizobacterium Serratia plymuthica 4Rx5.</title>
        <authorList>
            <person name="Matilla M.A."/>
            <person name="Udaondo Z."/>
            <person name="Salmond G.P.C."/>
        </authorList>
    </citation>
    <scope>NUCLEOTIDE SEQUENCE [LARGE SCALE GENOMIC DNA]</scope>
    <source>
        <strain evidence="10 11">4Rx5</strain>
    </source>
</reference>
<keyword evidence="4" id="KW-0597">Phosphoprotein</keyword>
<dbReference type="SMART" id="SM00827">
    <property type="entry name" value="PKS_AT"/>
    <property type="match status" value="1"/>
</dbReference>
<dbReference type="SUPFAM" id="SSF52777">
    <property type="entry name" value="CoA-dependent acyltransferases"/>
    <property type="match status" value="4"/>
</dbReference>
<dbReference type="Pfam" id="PF00501">
    <property type="entry name" value="AMP-binding"/>
    <property type="match status" value="1"/>
</dbReference>
<dbReference type="PROSITE" id="PS50075">
    <property type="entry name" value="CARRIER"/>
    <property type="match status" value="2"/>
</dbReference>
<dbReference type="Pfam" id="PF13193">
    <property type="entry name" value="AMP-binding_C"/>
    <property type="match status" value="1"/>
</dbReference>
<dbReference type="Pfam" id="PF00668">
    <property type="entry name" value="Condensation"/>
    <property type="match status" value="2"/>
</dbReference>
<dbReference type="Gene3D" id="3.40.47.10">
    <property type="match status" value="1"/>
</dbReference>
<dbReference type="GO" id="GO:0016746">
    <property type="term" value="F:acyltransferase activity"/>
    <property type="evidence" value="ECO:0007669"/>
    <property type="project" value="InterPro"/>
</dbReference>
<dbReference type="InterPro" id="IPR014031">
    <property type="entry name" value="Ketoacyl_synth_C"/>
</dbReference>
<dbReference type="Proteomes" id="UP000248196">
    <property type="component" value="Unassembled WGS sequence"/>
</dbReference>
<dbReference type="InterPro" id="IPR020845">
    <property type="entry name" value="AMP-binding_CS"/>
</dbReference>
<dbReference type="GO" id="GO:0016874">
    <property type="term" value="F:ligase activity"/>
    <property type="evidence" value="ECO:0007669"/>
    <property type="project" value="UniProtKB-KW"/>
</dbReference>
<dbReference type="Pfam" id="PF00109">
    <property type="entry name" value="ketoacyl-synt"/>
    <property type="match status" value="1"/>
</dbReference>
<dbReference type="InterPro" id="IPR016035">
    <property type="entry name" value="Acyl_Trfase/lysoPLipase"/>
</dbReference>
<dbReference type="InterPro" id="IPR014030">
    <property type="entry name" value="Ketoacyl_synth_N"/>
</dbReference>
<dbReference type="PROSITE" id="PS00455">
    <property type="entry name" value="AMP_BINDING"/>
    <property type="match status" value="1"/>
</dbReference>
<organism evidence="10 11">
    <name type="scientific">Serratia plymuthica</name>
    <dbReference type="NCBI Taxonomy" id="82996"/>
    <lineage>
        <taxon>Bacteria</taxon>
        <taxon>Pseudomonadati</taxon>
        <taxon>Pseudomonadota</taxon>
        <taxon>Gammaproteobacteria</taxon>
        <taxon>Enterobacterales</taxon>
        <taxon>Yersiniaceae</taxon>
        <taxon>Serratia</taxon>
    </lineage>
</organism>
<dbReference type="GO" id="GO:0031177">
    <property type="term" value="F:phosphopantetheine binding"/>
    <property type="evidence" value="ECO:0007669"/>
    <property type="project" value="InterPro"/>
</dbReference>
<evidence type="ECO:0000256" key="7">
    <source>
        <dbReference type="ARBA" id="ARBA00029443"/>
    </source>
</evidence>
<dbReference type="InterPro" id="IPR023213">
    <property type="entry name" value="CAT-like_dom_sf"/>
</dbReference>
<dbReference type="GO" id="GO:0043041">
    <property type="term" value="P:amino acid activation for nonribosomal peptide biosynthetic process"/>
    <property type="evidence" value="ECO:0007669"/>
    <property type="project" value="TreeGrafter"/>
</dbReference>
<dbReference type="Gene3D" id="3.30.70.3290">
    <property type="match status" value="1"/>
</dbReference>
<dbReference type="InterPro" id="IPR010071">
    <property type="entry name" value="AA_adenyl_dom"/>
</dbReference>
<dbReference type="InterPro" id="IPR000873">
    <property type="entry name" value="AMP-dep_synth/lig_dom"/>
</dbReference>
<evidence type="ECO:0000256" key="5">
    <source>
        <dbReference type="ARBA" id="ARBA00022598"/>
    </source>
</evidence>
<keyword evidence="5" id="KW-0436">Ligase</keyword>
<feature type="domain" description="Carrier" evidence="8">
    <location>
        <begin position="907"/>
        <end position="981"/>
    </location>
</feature>
<evidence type="ECO:0000259" key="8">
    <source>
        <dbReference type="PROSITE" id="PS50075"/>
    </source>
</evidence>
<dbReference type="InterPro" id="IPR020806">
    <property type="entry name" value="PKS_PP-bd"/>
</dbReference>
<comment type="pathway">
    <text evidence="2">Siderophore biosynthesis.</text>
</comment>
<dbReference type="GO" id="GO:0005737">
    <property type="term" value="C:cytoplasm"/>
    <property type="evidence" value="ECO:0007669"/>
    <property type="project" value="TreeGrafter"/>
</dbReference>
<dbReference type="InterPro" id="IPR042099">
    <property type="entry name" value="ANL_N_sf"/>
</dbReference>
<dbReference type="PANTHER" id="PTHR45527:SF10">
    <property type="entry name" value="PYOCHELIN SYNTHASE PCHF"/>
    <property type="match status" value="1"/>
</dbReference>
<gene>
    <name evidence="10" type="ORF">CT690_20340</name>
</gene>
<dbReference type="FunFam" id="3.30.559.30:FF:000006">
    <property type="entry name" value="Yersiniabactin polyketide/non-ribosomal peptide synthetase"/>
    <property type="match status" value="1"/>
</dbReference>
<dbReference type="InterPro" id="IPR045851">
    <property type="entry name" value="AMP-bd_C_sf"/>
</dbReference>
<dbReference type="CDD" id="cd19531">
    <property type="entry name" value="LCL_NRPS-like"/>
    <property type="match status" value="1"/>
</dbReference>
<dbReference type="InterPro" id="IPR016036">
    <property type="entry name" value="Malonyl_transacylase_ACP-bd"/>
</dbReference>
<dbReference type="FunFam" id="2.30.38.10:FF:000001">
    <property type="entry name" value="Non-ribosomal peptide synthetase PvdI"/>
    <property type="match status" value="1"/>
</dbReference>
<evidence type="ECO:0000313" key="11">
    <source>
        <dbReference type="Proteomes" id="UP000248196"/>
    </source>
</evidence>
<dbReference type="SMART" id="SM00823">
    <property type="entry name" value="PKS_PP"/>
    <property type="match status" value="1"/>
</dbReference>
<keyword evidence="3" id="KW-0596">Phosphopantetheine</keyword>